<keyword evidence="2" id="KW-1185">Reference proteome</keyword>
<evidence type="ECO:0000313" key="2">
    <source>
        <dbReference type="Proteomes" id="UP000053232"/>
    </source>
</evidence>
<sequence length="159" mass="17612">MVPDIERRSYMLNMRILEAVALFLSCLSAFPYVVVQDAFEDSSFTLGVSKSMQCSSKQADRGVLRHSTVRSAQVSFSTNGAPIHSYASEFLNEVFTPYGTGSVAYRVEVDVCVGSSQNNTFYHNSSFSLQAYTIMELPHHSLQCNKDKLAYANPNLTTA</sequence>
<accession>A0A073I0X2</accession>
<evidence type="ECO:0000313" key="1">
    <source>
        <dbReference type="EMBL" id="KEJ83086.1"/>
    </source>
</evidence>
<dbReference type="AlphaFoldDB" id="A0A073I0X2"/>
<reference evidence="2" key="1">
    <citation type="journal article" date="2014" name="Cell">
        <title>The Architecture of a Scrambled Genome Reveals Massive Levels of Genomic Rearrangement during Development.</title>
        <authorList>
            <person name="Chen X."/>
            <person name="Bracht J.R."/>
            <person name="Goldman A.D."/>
            <person name="Dolzhenko E."/>
            <person name="Clay D.M."/>
            <person name="Swart E.C."/>
            <person name="Perlman D.H."/>
            <person name="Doak T.G."/>
            <person name="Stuart A."/>
            <person name="Amemiya C.T."/>
            <person name="Sebra R.P."/>
            <person name="Landweber L.F."/>
        </authorList>
    </citation>
    <scope>NUCLEOTIDE SEQUENCE [LARGE SCALE GENOMIC DNA]</scope>
    <source>
        <strain evidence="2">JRB310</strain>
    </source>
</reference>
<gene>
    <name evidence="1" type="ORF">OXYTRIMIC_443</name>
</gene>
<comment type="caution">
    <text evidence="1">The sequence shown here is derived from an EMBL/GenBank/DDBJ whole genome shotgun (WGS) entry which is preliminary data.</text>
</comment>
<proteinExistence type="predicted"/>
<organism evidence="1 2">
    <name type="scientific">Oxytricha trifallax</name>
    <dbReference type="NCBI Taxonomy" id="1172189"/>
    <lineage>
        <taxon>Eukaryota</taxon>
        <taxon>Sar</taxon>
        <taxon>Alveolata</taxon>
        <taxon>Ciliophora</taxon>
        <taxon>Intramacronucleata</taxon>
        <taxon>Spirotrichea</taxon>
        <taxon>Stichotrichia</taxon>
        <taxon>Sporadotrichida</taxon>
        <taxon>Oxytrichidae</taxon>
        <taxon>Oxytrichinae</taxon>
        <taxon>Oxytricha</taxon>
    </lineage>
</organism>
<protein>
    <submittedName>
        <fullName evidence="1">Uncharacterized protein</fullName>
    </submittedName>
</protein>
<dbReference type="EMBL" id="ARYC01000529">
    <property type="protein sequence ID" value="KEJ83086.1"/>
    <property type="molecule type" value="Genomic_DNA"/>
</dbReference>
<dbReference type="Proteomes" id="UP000053232">
    <property type="component" value="Unassembled WGS sequence"/>
</dbReference>
<name>A0A073I0X2_9SPIT</name>